<evidence type="ECO:0000256" key="2">
    <source>
        <dbReference type="ARBA" id="ARBA00009695"/>
    </source>
</evidence>
<dbReference type="Proteomes" id="UP000441925">
    <property type="component" value="Unassembled WGS sequence"/>
</dbReference>
<dbReference type="EMBL" id="VULQ01000002">
    <property type="protein sequence ID" value="MSS77180.1"/>
    <property type="molecule type" value="Genomic_DNA"/>
</dbReference>
<feature type="domain" description="RecX second three-helical" evidence="6">
    <location>
        <begin position="105"/>
        <end position="146"/>
    </location>
</feature>
<evidence type="ECO:0000313" key="8">
    <source>
        <dbReference type="EMBL" id="MSS77180.1"/>
    </source>
</evidence>
<proteinExistence type="inferred from homology"/>
<dbReference type="AlphaFoldDB" id="A0A6N7VCJ9"/>
<dbReference type="HAMAP" id="MF_01114">
    <property type="entry name" value="RecX"/>
    <property type="match status" value="1"/>
</dbReference>
<dbReference type="Gene3D" id="1.10.10.10">
    <property type="entry name" value="Winged helix-like DNA-binding domain superfamily/Winged helix DNA-binding domain"/>
    <property type="match status" value="2"/>
</dbReference>
<comment type="caution">
    <text evidence="8">The sequence shown here is derived from an EMBL/GenBank/DDBJ whole genome shotgun (WGS) entry which is preliminary data.</text>
</comment>
<dbReference type="InterPro" id="IPR053924">
    <property type="entry name" value="RecX_HTH_2nd"/>
</dbReference>
<dbReference type="InterPro" id="IPR003783">
    <property type="entry name" value="Regulatory_RecX"/>
</dbReference>
<feature type="domain" description="RecX first three-helical" evidence="7">
    <location>
        <begin position="59"/>
        <end position="98"/>
    </location>
</feature>
<evidence type="ECO:0000256" key="4">
    <source>
        <dbReference type="ARBA" id="ARBA00022490"/>
    </source>
</evidence>
<accession>A0A6N7VCJ9</accession>
<dbReference type="PANTHER" id="PTHR33602:SF1">
    <property type="entry name" value="REGULATORY PROTEIN RECX FAMILY PROTEIN"/>
    <property type="match status" value="1"/>
</dbReference>
<reference evidence="8 9" key="1">
    <citation type="submission" date="2019-08" db="EMBL/GenBank/DDBJ databases">
        <title>In-depth cultivation of the pig gut microbiome towards novel bacterial diversity and tailored functional studies.</title>
        <authorList>
            <person name="Wylensek D."/>
            <person name="Hitch T.C.A."/>
            <person name="Clavel T."/>
        </authorList>
    </citation>
    <scope>NUCLEOTIDE SEQUENCE [LARGE SCALE GENOMIC DNA]</scope>
    <source>
        <strain evidence="8 9">WCA-380-WT-2B</strain>
    </source>
</reference>
<organism evidence="8 9">
    <name type="scientific">Anaerococcus porci</name>
    <dbReference type="NCBI Taxonomy" id="2652269"/>
    <lineage>
        <taxon>Bacteria</taxon>
        <taxon>Bacillati</taxon>
        <taxon>Bacillota</taxon>
        <taxon>Tissierellia</taxon>
        <taxon>Tissierellales</taxon>
        <taxon>Peptoniphilaceae</taxon>
        <taxon>Anaerococcus</taxon>
    </lineage>
</organism>
<evidence type="ECO:0000259" key="6">
    <source>
        <dbReference type="Pfam" id="PF02631"/>
    </source>
</evidence>
<evidence type="ECO:0000259" key="7">
    <source>
        <dbReference type="Pfam" id="PF21982"/>
    </source>
</evidence>
<dbReference type="PANTHER" id="PTHR33602">
    <property type="entry name" value="REGULATORY PROTEIN RECX FAMILY PROTEIN"/>
    <property type="match status" value="1"/>
</dbReference>
<dbReference type="InterPro" id="IPR036388">
    <property type="entry name" value="WH-like_DNA-bd_sf"/>
</dbReference>
<comment type="similarity">
    <text evidence="2 5">Belongs to the RecX family.</text>
</comment>
<evidence type="ECO:0000256" key="5">
    <source>
        <dbReference type="HAMAP-Rule" id="MF_01114"/>
    </source>
</evidence>
<evidence type="ECO:0000256" key="1">
    <source>
        <dbReference type="ARBA" id="ARBA00004496"/>
    </source>
</evidence>
<dbReference type="RefSeq" id="WP_154539060.1">
    <property type="nucleotide sequence ID" value="NZ_JAXDSU010000040.1"/>
</dbReference>
<sequence>MILENIDYSEKENIIKLTISNEIFYLSYEFYNNLDINIGDEVDFNLYKKILNENDYNRCKSYALKQISYSNNTSFDLRNKMYRKGFSDDNISKVIKFLKSFNFIDDDYYVRSFVNDKSKISSWSKAKIRFRLKAKHIDDKLIDKYLDKITYKDEYEKANFLAQKRFDLGHDKDKVFRFLANRAFSYDIIKNVLEDLYQ</sequence>
<dbReference type="GO" id="GO:0005737">
    <property type="term" value="C:cytoplasm"/>
    <property type="evidence" value="ECO:0007669"/>
    <property type="project" value="UniProtKB-SubCell"/>
</dbReference>
<comment type="subcellular location">
    <subcellularLocation>
        <location evidence="1 5">Cytoplasm</location>
    </subcellularLocation>
</comment>
<dbReference type="Pfam" id="PF21982">
    <property type="entry name" value="RecX_HTH1"/>
    <property type="match status" value="1"/>
</dbReference>
<evidence type="ECO:0000256" key="3">
    <source>
        <dbReference type="ARBA" id="ARBA00018111"/>
    </source>
</evidence>
<evidence type="ECO:0000313" key="9">
    <source>
        <dbReference type="Proteomes" id="UP000441925"/>
    </source>
</evidence>
<keyword evidence="4 5" id="KW-0963">Cytoplasm</keyword>
<gene>
    <name evidence="5" type="primary">recX</name>
    <name evidence="8" type="ORF">FYJ26_01890</name>
</gene>
<dbReference type="InterPro" id="IPR053926">
    <property type="entry name" value="RecX_HTH_1st"/>
</dbReference>
<comment type="function">
    <text evidence="5">Modulates RecA activity.</text>
</comment>
<name>A0A6N7VCJ9_9FIRM</name>
<keyword evidence="9" id="KW-1185">Reference proteome</keyword>
<dbReference type="GO" id="GO:0006282">
    <property type="term" value="P:regulation of DNA repair"/>
    <property type="evidence" value="ECO:0007669"/>
    <property type="project" value="UniProtKB-UniRule"/>
</dbReference>
<protein>
    <recommendedName>
        <fullName evidence="3 5">Regulatory protein RecX</fullName>
    </recommendedName>
</protein>
<dbReference type="Pfam" id="PF02631">
    <property type="entry name" value="RecX_HTH2"/>
    <property type="match status" value="1"/>
</dbReference>